<feature type="transmembrane region" description="Helical" evidence="4">
    <location>
        <begin position="134"/>
        <end position="159"/>
    </location>
</feature>
<dbReference type="NCBIfam" id="NF033734">
    <property type="entry name" value="MFS_ArsJ"/>
    <property type="match status" value="1"/>
</dbReference>
<dbReference type="InterPro" id="IPR036259">
    <property type="entry name" value="MFS_trans_sf"/>
</dbReference>
<dbReference type="PANTHER" id="PTHR23547">
    <property type="entry name" value="MAJOR FACILITATOR SUPERFAMILY DOMAIN, GENERAL SUBSTRATE TRANSPORTER"/>
    <property type="match status" value="1"/>
</dbReference>
<name>A0A317CFY2_9GAMM</name>
<evidence type="ECO:0000256" key="1">
    <source>
        <dbReference type="ARBA" id="ARBA00022692"/>
    </source>
</evidence>
<feature type="transmembrane region" description="Helical" evidence="4">
    <location>
        <begin position="281"/>
        <end position="301"/>
    </location>
</feature>
<keyword evidence="6" id="KW-1185">Reference proteome</keyword>
<feature type="transmembrane region" description="Helical" evidence="4">
    <location>
        <begin position="165"/>
        <end position="187"/>
    </location>
</feature>
<dbReference type="Proteomes" id="UP000245506">
    <property type="component" value="Unassembled WGS sequence"/>
</dbReference>
<evidence type="ECO:0000256" key="3">
    <source>
        <dbReference type="ARBA" id="ARBA00023136"/>
    </source>
</evidence>
<dbReference type="RefSeq" id="WP_109823842.1">
    <property type="nucleotide sequence ID" value="NZ_QGKL01000035.1"/>
</dbReference>
<feature type="transmembrane region" description="Helical" evidence="4">
    <location>
        <begin position="307"/>
        <end position="334"/>
    </location>
</feature>
<accession>A0A317CFY2</accession>
<evidence type="ECO:0000313" key="5">
    <source>
        <dbReference type="EMBL" id="PWQ95230.1"/>
    </source>
</evidence>
<dbReference type="InterPro" id="IPR011701">
    <property type="entry name" value="MFS"/>
</dbReference>
<dbReference type="SUPFAM" id="SSF103473">
    <property type="entry name" value="MFS general substrate transporter"/>
    <property type="match status" value="1"/>
</dbReference>
<proteinExistence type="predicted"/>
<dbReference type="OrthoDB" id="186809at2"/>
<reference evidence="5 6" key="1">
    <citation type="submission" date="2018-05" db="EMBL/GenBank/DDBJ databases">
        <title>Leucothrix arctica sp. nov., isolated from Arctic seawater.</title>
        <authorList>
            <person name="Choi A."/>
            <person name="Baek K."/>
        </authorList>
    </citation>
    <scope>NUCLEOTIDE SEQUENCE [LARGE SCALE GENOMIC DNA]</scope>
    <source>
        <strain evidence="5 6">IMCC9719</strain>
    </source>
</reference>
<keyword evidence="1 4" id="KW-0812">Transmembrane</keyword>
<dbReference type="Gene3D" id="1.20.1250.20">
    <property type="entry name" value="MFS general substrate transporter like domains"/>
    <property type="match status" value="2"/>
</dbReference>
<evidence type="ECO:0000256" key="4">
    <source>
        <dbReference type="SAM" id="Phobius"/>
    </source>
</evidence>
<dbReference type="GO" id="GO:0022857">
    <property type="term" value="F:transmembrane transporter activity"/>
    <property type="evidence" value="ECO:0007669"/>
    <property type="project" value="InterPro"/>
</dbReference>
<dbReference type="InterPro" id="IPR047769">
    <property type="entry name" value="MFS_ArsJ"/>
</dbReference>
<comment type="caution">
    <text evidence="5">The sequence shown here is derived from an EMBL/GenBank/DDBJ whole genome shotgun (WGS) entry which is preliminary data.</text>
</comment>
<dbReference type="EMBL" id="QGKL01000035">
    <property type="protein sequence ID" value="PWQ95230.1"/>
    <property type="molecule type" value="Genomic_DNA"/>
</dbReference>
<feature type="transmembrane region" description="Helical" evidence="4">
    <location>
        <begin position="68"/>
        <end position="88"/>
    </location>
</feature>
<organism evidence="5 6">
    <name type="scientific">Leucothrix arctica</name>
    <dbReference type="NCBI Taxonomy" id="1481894"/>
    <lineage>
        <taxon>Bacteria</taxon>
        <taxon>Pseudomonadati</taxon>
        <taxon>Pseudomonadota</taxon>
        <taxon>Gammaproteobacteria</taxon>
        <taxon>Thiotrichales</taxon>
        <taxon>Thiotrichaceae</taxon>
        <taxon>Leucothrix</taxon>
    </lineage>
</organism>
<sequence length="403" mass="43429">MSLDLRNYLTVTGGYWAFTLTDGAIRMLVVLYFHQLGYTALTIASLFLFYELFGVITNLVGGYLAARLGLNVTMHIGMAMQVVALGMLTVPPEMLTVLYVMVAQAMSGIAKDLNKMSAKASVKTLVPEDANDRLFKWVAILTGSKNALKGVGFFLGAVLLEVLGFRGALLALAGGLLVVLAITWFLLPNELGTAKVKPKFTQIFSNSAAINWLSAARFFLFGARDVWFVVAIPVFLHEVLAWSFTQVGGFMALWVIGYGIVQASAPALLRTKDQAPKGDAARFWALILLFIPATMAVALSQDVNPQWVVLIGLTLFGIVFAINSALHSYLILAYADGDKVSMNVGFYYMANAGGRLAGTVLSGLGYQTLGLQGCLWISAAFVAAAWGLSWFLPEGEAGSLNHK</sequence>
<keyword evidence="3 4" id="KW-0472">Membrane</keyword>
<feature type="transmembrane region" description="Helical" evidence="4">
    <location>
        <begin position="375"/>
        <end position="393"/>
    </location>
</feature>
<dbReference type="Pfam" id="PF07690">
    <property type="entry name" value="MFS_1"/>
    <property type="match status" value="1"/>
</dbReference>
<dbReference type="PANTHER" id="PTHR23547:SF1">
    <property type="entry name" value="MAJOR FACILITATOR SUPERFAMILY MFS_1"/>
    <property type="match status" value="1"/>
</dbReference>
<feature type="transmembrane region" description="Helical" evidence="4">
    <location>
        <begin position="346"/>
        <end position="369"/>
    </location>
</feature>
<feature type="transmembrane region" description="Helical" evidence="4">
    <location>
        <begin position="36"/>
        <end position="56"/>
    </location>
</feature>
<evidence type="ECO:0000256" key="2">
    <source>
        <dbReference type="ARBA" id="ARBA00022989"/>
    </source>
</evidence>
<evidence type="ECO:0000313" key="6">
    <source>
        <dbReference type="Proteomes" id="UP000245506"/>
    </source>
</evidence>
<protein>
    <submittedName>
        <fullName evidence="5">MFS transporter</fullName>
    </submittedName>
</protein>
<gene>
    <name evidence="5" type="ORF">DKT75_12865</name>
</gene>
<keyword evidence="2 4" id="KW-1133">Transmembrane helix</keyword>
<feature type="transmembrane region" description="Helical" evidence="4">
    <location>
        <begin position="250"/>
        <end position="269"/>
    </location>
</feature>
<dbReference type="AlphaFoldDB" id="A0A317CFY2"/>